<dbReference type="AlphaFoldDB" id="A0A4Y3UMS3"/>
<sequence length="111" mass="12036">MSDADAGADATPSEFDQAVTWLQRLTGDPLADAVPGRIRIDEVTDASPRPRYQECRIEATAEAPGVPPTPVTLHVVIDRRFWPRVGQVLPARVPPGSPAALEVSWDALRRA</sequence>
<accession>A0A4Y3UMS3</accession>
<reference evidence="1 2" key="1">
    <citation type="submission" date="2019-06" db="EMBL/GenBank/DDBJ databases">
        <title>Sequencing the genomes of 1000 actinobacteria strains.</title>
        <authorList>
            <person name="Klenk H.-P."/>
        </authorList>
    </citation>
    <scope>NUCLEOTIDE SEQUENCE [LARGE SCALE GENOMIC DNA]</scope>
    <source>
        <strain evidence="1 2">DSM 20427</strain>
    </source>
</reference>
<keyword evidence="2" id="KW-1185">Reference proteome</keyword>
<evidence type="ECO:0000313" key="1">
    <source>
        <dbReference type="EMBL" id="TQM98912.1"/>
    </source>
</evidence>
<organism evidence="1 2">
    <name type="scientific">Microbacterium lacticum</name>
    <dbReference type="NCBI Taxonomy" id="33885"/>
    <lineage>
        <taxon>Bacteria</taxon>
        <taxon>Bacillati</taxon>
        <taxon>Actinomycetota</taxon>
        <taxon>Actinomycetes</taxon>
        <taxon>Micrococcales</taxon>
        <taxon>Microbacteriaceae</taxon>
        <taxon>Microbacterium</taxon>
    </lineage>
</organism>
<dbReference type="RefSeq" id="WP_141379950.1">
    <property type="nucleotide sequence ID" value="NZ_BJNA01000012.1"/>
</dbReference>
<dbReference type="Proteomes" id="UP000319804">
    <property type="component" value="Unassembled WGS sequence"/>
</dbReference>
<comment type="caution">
    <text evidence="1">The sequence shown here is derived from an EMBL/GenBank/DDBJ whole genome shotgun (WGS) entry which is preliminary data.</text>
</comment>
<protein>
    <submittedName>
        <fullName evidence="1">Uncharacterized protein</fullName>
    </submittedName>
</protein>
<gene>
    <name evidence="1" type="ORF">FHX68_1632</name>
</gene>
<dbReference type="EMBL" id="VFPS01000002">
    <property type="protein sequence ID" value="TQM98912.1"/>
    <property type="molecule type" value="Genomic_DNA"/>
</dbReference>
<proteinExistence type="predicted"/>
<name>A0A4Y3UMS3_9MICO</name>
<evidence type="ECO:0000313" key="2">
    <source>
        <dbReference type="Proteomes" id="UP000319804"/>
    </source>
</evidence>
<dbReference type="OrthoDB" id="5079717at2"/>